<dbReference type="InterPro" id="IPR007527">
    <property type="entry name" value="Znf_SWIM"/>
</dbReference>
<feature type="compositionally biased region" description="Basic residues" evidence="2">
    <location>
        <begin position="735"/>
        <end position="746"/>
    </location>
</feature>
<evidence type="ECO:0000313" key="5">
    <source>
        <dbReference type="Proteomes" id="UP001160148"/>
    </source>
</evidence>
<dbReference type="GO" id="GO:0008270">
    <property type="term" value="F:zinc ion binding"/>
    <property type="evidence" value="ECO:0007669"/>
    <property type="project" value="UniProtKB-KW"/>
</dbReference>
<dbReference type="InterPro" id="IPR018289">
    <property type="entry name" value="MULE_transposase_dom"/>
</dbReference>
<accession>A0AAV0VTK5</accession>
<evidence type="ECO:0000259" key="3">
    <source>
        <dbReference type="PROSITE" id="PS50966"/>
    </source>
</evidence>
<dbReference type="PANTHER" id="PTHR35385">
    <property type="entry name" value="PROTEIN B, PUTATIVE-RELATED-RELATED"/>
    <property type="match status" value="1"/>
</dbReference>
<sequence length="782" mass="89543">MILKLTSDNLPSSFKNIITVINDDITTIRSNVNDLLSMAYWIEEFSFKTCTKWNVRTSVPNGKYIQCRKQYVCHHSSYHKVDRENNKRGRSKNTSCKATIKIVIKVDTVSTRKTDPFVKDGLLAVITIFNEHNHNLNTAEALRYLSANKHIRMKFEEYFTDGMTITEAIRYHESVLTISDCPVEVFANAGINPTYRTIQNWHDQWRVLNLGPRTGEGVMKKLEEKKETYAESGVSIFSQSEPFAVLILTPIMKRAHDLPLSKKIVFVDSTSSCDPQNHCVTFLLTPCAAGAAPLGVIITHGQSEKAYKSGFSLIKNNVKNAFGGQGYPSIFLTDNSDAEINALMTVWPNSTSLLCIFHVMQAVWRWLWDSKNSIKKEHRTIMMQAFRKMLYSDTTEEAQKAFNSTLDAGSMYPKWQKYVIVHHWEHKERWCLAWRDHTTRGHHTNNYSEVSVRIFKENVLCRVKAYNVISLIDFCCTKLEEYYKKKFLEFSNDRKATARLYFESIIKKSNYVTKDKIIVEDEHYYVPSQNDQQLMYCVEPSIGICSCKEGMYGRFCKHQGIIYVYYKCVGVNFPPITVEDKFAISKLVLGDKAPCKTFYEGLIPKEALHQQLETHPIHLPISETHGPDVNNIPENNYNITKKNVFKSTTVPNEDSLISNTQDSYTVLEDIKTLLTNNVKQFSQSTLENLLKFKNRLDKVKTEGQFNTFLATAGSEAIPLRRREGAAIRVQPTTISRRRPGITRGSKRLPSGRPALSDHGTSKKNPRKLLQNIKHCLPNGKSH</sequence>
<evidence type="ECO:0000256" key="1">
    <source>
        <dbReference type="PROSITE-ProRule" id="PRU00325"/>
    </source>
</evidence>
<feature type="region of interest" description="Disordered" evidence="2">
    <location>
        <begin position="734"/>
        <end position="766"/>
    </location>
</feature>
<evidence type="ECO:0000313" key="4">
    <source>
        <dbReference type="EMBL" id="CAI6346910.1"/>
    </source>
</evidence>
<feature type="domain" description="SWIM-type" evidence="3">
    <location>
        <begin position="536"/>
        <end position="567"/>
    </location>
</feature>
<dbReference type="AlphaFoldDB" id="A0AAV0VTK5"/>
<organism evidence="4 5">
    <name type="scientific">Macrosiphum euphorbiae</name>
    <name type="common">potato aphid</name>
    <dbReference type="NCBI Taxonomy" id="13131"/>
    <lineage>
        <taxon>Eukaryota</taxon>
        <taxon>Metazoa</taxon>
        <taxon>Ecdysozoa</taxon>
        <taxon>Arthropoda</taxon>
        <taxon>Hexapoda</taxon>
        <taxon>Insecta</taxon>
        <taxon>Pterygota</taxon>
        <taxon>Neoptera</taxon>
        <taxon>Paraneoptera</taxon>
        <taxon>Hemiptera</taxon>
        <taxon>Sternorrhyncha</taxon>
        <taxon>Aphidomorpha</taxon>
        <taxon>Aphidoidea</taxon>
        <taxon>Aphididae</taxon>
        <taxon>Macrosiphini</taxon>
        <taxon>Macrosiphum</taxon>
    </lineage>
</organism>
<name>A0AAV0VTK5_9HEMI</name>
<gene>
    <name evidence="4" type="ORF">MEUPH1_LOCUS3763</name>
</gene>
<keyword evidence="5" id="KW-1185">Reference proteome</keyword>
<protein>
    <recommendedName>
        <fullName evidence="3">SWIM-type domain-containing protein</fullName>
    </recommendedName>
</protein>
<keyword evidence="1" id="KW-0479">Metal-binding</keyword>
<comment type="caution">
    <text evidence="4">The sequence shown here is derived from an EMBL/GenBank/DDBJ whole genome shotgun (WGS) entry which is preliminary data.</text>
</comment>
<proteinExistence type="predicted"/>
<dbReference type="EMBL" id="CARXXK010000001">
    <property type="protein sequence ID" value="CAI6346910.1"/>
    <property type="molecule type" value="Genomic_DNA"/>
</dbReference>
<reference evidence="4 5" key="1">
    <citation type="submission" date="2023-01" db="EMBL/GenBank/DDBJ databases">
        <authorList>
            <person name="Whitehead M."/>
        </authorList>
    </citation>
    <scope>NUCLEOTIDE SEQUENCE [LARGE SCALE GENOMIC DNA]</scope>
</reference>
<dbReference type="PANTHER" id="PTHR35385:SF2">
    <property type="entry name" value="PROTEIN B, PUTATIVE-RELATED"/>
    <property type="match status" value="1"/>
</dbReference>
<keyword evidence="1" id="KW-0862">Zinc</keyword>
<dbReference type="PROSITE" id="PS50966">
    <property type="entry name" value="ZF_SWIM"/>
    <property type="match status" value="1"/>
</dbReference>
<evidence type="ECO:0000256" key="2">
    <source>
        <dbReference type="SAM" id="MobiDB-lite"/>
    </source>
</evidence>
<keyword evidence="1" id="KW-0863">Zinc-finger</keyword>
<dbReference type="Pfam" id="PF10551">
    <property type="entry name" value="MULE"/>
    <property type="match status" value="1"/>
</dbReference>
<dbReference type="Proteomes" id="UP001160148">
    <property type="component" value="Unassembled WGS sequence"/>
</dbReference>